<evidence type="ECO:0000256" key="2">
    <source>
        <dbReference type="ARBA" id="ARBA00022737"/>
    </source>
</evidence>
<keyword evidence="4 6" id="KW-0862">Zinc</keyword>
<feature type="domain" description="C2H2-type" evidence="8">
    <location>
        <begin position="961"/>
        <end position="989"/>
    </location>
</feature>
<dbReference type="EMBL" id="JBDJPC010000001">
    <property type="protein sequence ID" value="KAL1516654.1"/>
    <property type="molecule type" value="Genomic_DNA"/>
</dbReference>
<evidence type="ECO:0000313" key="11">
    <source>
        <dbReference type="Proteomes" id="UP001566132"/>
    </source>
</evidence>
<reference evidence="10 11" key="1">
    <citation type="submission" date="2024-05" db="EMBL/GenBank/DDBJ databases">
        <title>Genetic variation in Jamaican populations of the coffee berry borer (Hypothenemus hampei).</title>
        <authorList>
            <person name="Errbii M."/>
            <person name="Myrie A."/>
        </authorList>
    </citation>
    <scope>NUCLEOTIDE SEQUENCE [LARGE SCALE GENOMIC DNA]</scope>
    <source>
        <strain evidence="10">JA-Hopewell-2020-01-JO</strain>
        <tissue evidence="10">Whole body</tissue>
    </source>
</reference>
<evidence type="ECO:0000256" key="1">
    <source>
        <dbReference type="ARBA" id="ARBA00022723"/>
    </source>
</evidence>
<evidence type="ECO:0000256" key="5">
    <source>
        <dbReference type="PROSITE-ProRule" id="PRU00042"/>
    </source>
</evidence>
<organism evidence="10 11">
    <name type="scientific">Hypothenemus hampei</name>
    <name type="common">Coffee berry borer</name>
    <dbReference type="NCBI Taxonomy" id="57062"/>
    <lineage>
        <taxon>Eukaryota</taxon>
        <taxon>Metazoa</taxon>
        <taxon>Ecdysozoa</taxon>
        <taxon>Arthropoda</taxon>
        <taxon>Hexapoda</taxon>
        <taxon>Insecta</taxon>
        <taxon>Pterygota</taxon>
        <taxon>Neoptera</taxon>
        <taxon>Endopterygota</taxon>
        <taxon>Coleoptera</taxon>
        <taxon>Polyphaga</taxon>
        <taxon>Cucujiformia</taxon>
        <taxon>Curculionidae</taxon>
        <taxon>Scolytinae</taxon>
        <taxon>Hypothenemus</taxon>
    </lineage>
</organism>
<dbReference type="PROSITE" id="PS00028">
    <property type="entry name" value="ZINC_FINGER_C2H2_1"/>
    <property type="match status" value="3"/>
</dbReference>
<name>A0ABD1FE72_HYPHA</name>
<keyword evidence="2" id="KW-0677">Repeat</keyword>
<dbReference type="SMART" id="SM00355">
    <property type="entry name" value="ZnF_C2H2"/>
    <property type="match status" value="7"/>
</dbReference>
<protein>
    <submittedName>
        <fullName evidence="10">Uncharacterized protein</fullName>
    </submittedName>
</protein>
<feature type="region of interest" description="Disordered" evidence="7">
    <location>
        <begin position="188"/>
        <end position="230"/>
    </location>
</feature>
<evidence type="ECO:0000256" key="6">
    <source>
        <dbReference type="PROSITE-ProRule" id="PRU01263"/>
    </source>
</evidence>
<feature type="binding site" evidence="6">
    <location>
        <position position="80"/>
    </location>
    <ligand>
        <name>Zn(2+)</name>
        <dbReference type="ChEBI" id="CHEBI:29105"/>
    </ligand>
</feature>
<feature type="compositionally biased region" description="Acidic residues" evidence="7">
    <location>
        <begin position="196"/>
        <end position="220"/>
    </location>
</feature>
<dbReference type="SUPFAM" id="SSF57667">
    <property type="entry name" value="beta-beta-alpha zinc fingers"/>
    <property type="match status" value="1"/>
</dbReference>
<proteinExistence type="predicted"/>
<dbReference type="Proteomes" id="UP001566132">
    <property type="component" value="Unassembled WGS sequence"/>
</dbReference>
<keyword evidence="3 5" id="KW-0863">Zinc-finger</keyword>
<dbReference type="InterPro" id="IPR012934">
    <property type="entry name" value="Znf_AD"/>
</dbReference>
<keyword evidence="11" id="KW-1185">Reference proteome</keyword>
<dbReference type="Pfam" id="PF07776">
    <property type="entry name" value="zf-AD"/>
    <property type="match status" value="1"/>
</dbReference>
<evidence type="ECO:0000256" key="3">
    <source>
        <dbReference type="ARBA" id="ARBA00022771"/>
    </source>
</evidence>
<dbReference type="AlphaFoldDB" id="A0ABD1FE72"/>
<feature type="domain" description="C2H2-type" evidence="8">
    <location>
        <begin position="721"/>
        <end position="748"/>
    </location>
</feature>
<dbReference type="PANTHER" id="PTHR24408">
    <property type="entry name" value="ZINC FINGER PROTEIN"/>
    <property type="match status" value="1"/>
</dbReference>
<dbReference type="PROSITE" id="PS51915">
    <property type="entry name" value="ZAD"/>
    <property type="match status" value="1"/>
</dbReference>
<dbReference type="GO" id="GO:0008270">
    <property type="term" value="F:zinc ion binding"/>
    <property type="evidence" value="ECO:0007669"/>
    <property type="project" value="UniProtKB-UniRule"/>
</dbReference>
<feature type="region of interest" description="Disordered" evidence="7">
    <location>
        <begin position="245"/>
        <end position="277"/>
    </location>
</feature>
<dbReference type="SUPFAM" id="SSF57716">
    <property type="entry name" value="Glucocorticoid receptor-like (DNA-binding domain)"/>
    <property type="match status" value="1"/>
</dbReference>
<dbReference type="InterPro" id="IPR036236">
    <property type="entry name" value="Znf_C2H2_sf"/>
</dbReference>
<dbReference type="PROSITE" id="PS50157">
    <property type="entry name" value="ZINC_FINGER_C2H2_2"/>
    <property type="match status" value="3"/>
</dbReference>
<feature type="binding site" evidence="6">
    <location>
        <position position="34"/>
    </location>
    <ligand>
        <name>Zn(2+)</name>
        <dbReference type="ChEBI" id="CHEBI:29105"/>
    </ligand>
</feature>
<feature type="region of interest" description="Disordered" evidence="7">
    <location>
        <begin position="837"/>
        <end position="862"/>
    </location>
</feature>
<feature type="region of interest" description="Disordered" evidence="7">
    <location>
        <begin position="896"/>
        <end position="924"/>
    </location>
</feature>
<dbReference type="Gene3D" id="3.30.160.60">
    <property type="entry name" value="Classic Zinc Finger"/>
    <property type="match status" value="2"/>
</dbReference>
<dbReference type="Gene3D" id="3.40.1800.20">
    <property type="match status" value="1"/>
</dbReference>
<evidence type="ECO:0000259" key="8">
    <source>
        <dbReference type="PROSITE" id="PS50157"/>
    </source>
</evidence>
<comment type="caution">
    <text evidence="10">The sequence shown here is derived from an EMBL/GenBank/DDBJ whole genome shotgun (WGS) entry which is preliminary data.</text>
</comment>
<evidence type="ECO:0000256" key="4">
    <source>
        <dbReference type="ARBA" id="ARBA00022833"/>
    </source>
</evidence>
<keyword evidence="1 6" id="KW-0479">Metal-binding</keyword>
<feature type="domain" description="ZAD" evidence="9">
    <location>
        <begin position="32"/>
        <end position="107"/>
    </location>
</feature>
<evidence type="ECO:0000259" key="9">
    <source>
        <dbReference type="PROSITE" id="PS51915"/>
    </source>
</evidence>
<dbReference type="PANTHER" id="PTHR24408:SF58">
    <property type="entry name" value="TRANSCRIPTION FACTOR (TFIIIA), PUTATIVE (AFU_ORTHOLOGUE AFUA_1G05150)-RELATED"/>
    <property type="match status" value="1"/>
</dbReference>
<feature type="region of interest" description="Disordered" evidence="7">
    <location>
        <begin position="798"/>
        <end position="820"/>
    </location>
</feature>
<feature type="domain" description="C2H2-type" evidence="8">
    <location>
        <begin position="989"/>
        <end position="1014"/>
    </location>
</feature>
<feature type="binding site" evidence="6">
    <location>
        <position position="37"/>
    </location>
    <ligand>
        <name>Zn(2+)</name>
        <dbReference type="ChEBI" id="CHEBI:29105"/>
    </ligand>
</feature>
<feature type="compositionally biased region" description="Low complexity" evidence="7">
    <location>
        <begin position="800"/>
        <end position="817"/>
    </location>
</feature>
<gene>
    <name evidence="10" type="ORF">ABEB36_000537</name>
</gene>
<evidence type="ECO:0000256" key="7">
    <source>
        <dbReference type="SAM" id="MobiDB-lite"/>
    </source>
</evidence>
<evidence type="ECO:0000313" key="10">
    <source>
        <dbReference type="EMBL" id="KAL1516654.1"/>
    </source>
</evidence>
<accession>A0ABD1FE72</accession>
<dbReference type="SMART" id="SM00868">
    <property type="entry name" value="zf-AD"/>
    <property type="match status" value="2"/>
</dbReference>
<dbReference type="InterPro" id="IPR013087">
    <property type="entry name" value="Znf_C2H2_type"/>
</dbReference>
<sequence length="1014" mass="116382">MEESPQEVKINGENDENAPETCKSPSGSFEIENCRLCDNFSEKMFNIFEDNPEGYQLIGLIKENLPIVLYKTDPLSKRICEKCVENLQIISSLKKTSRKTQEKYVEKLKNEADTTDKNILLFLGCTGNKLIDNGEDDEEEEEELKDEATSTDDLTILCANCKTSILDASTVNGDIELASELHEAIQSSLKRNREQTEDEEMSNSEDAEMVSELESDESQEEQISKRRRIDKSSIEIQEEIDKELSKRGLVKGSSEESSDQSNVESDNEENNEDLIKEQERVELIKSKCEELFKEEPTFTYEPLSLLQATLNCINTQNVPEYEALPYNKVSTACRCKICDQDFQNIKLLALHETDHINVEMDKRIDNPKPWPDDHPHAEVRNKWLTLFDETVCEEDTIDDIDDNNEHSIVDESKDVELLLDRSVTVSKKDEIVLVNMKPMVNGIYLGDYTKEERKAFYQCMRIGGQTKRFCPLCRFCFKDNWAIESHYFSFACHYTCKYCGMRFNKQRHRFDEHIKMHRKRKDSISEKIFTASKVNNTMPKVIQPDKVKRVNPGEPEKPREIRLEDYSSPPVITKGGYDRNRLPNSAPQTPQHFVSVKIKEEPKDSNVTSPQNKTQNQAYFCRKCYKVFFKLDEFNAHSRNCDYNNYTPSPNRAISNGTPKGSTQIKIKQEPGLEKRTNGEVFSSTGRPVRNCVRDIGPYKDEVYIPKQILNETVAGPPQSFICHICGTPFPTIYSRNSHMRIHKGETQGSPNSGGSGHQMMVQHNILKQRLQQQQQHNYQMQKAAIQQQQIHNQHKQMMRQKQLQQRAQQQNNYPQYEDIRIKEEPVDSFEPMVEIHEGHERSPSPPQNFPTTSVPRELGGGEVSLTPIVKKPQLNPNILKLVQNNPNISLVTKKGVEKSPSNQRSNGEAYRTQGGNIIKNAGGYQGPYAPTNQPNRDSNSQTGFVMMSSNLSPADDNRSYKCSSCWEAFSNKSHLYFHKKNQCEGSRFPCPFCKKRFGTEAAYSSHIFYSHPE</sequence>
<dbReference type="Pfam" id="PF00096">
    <property type="entry name" value="zf-C2H2"/>
    <property type="match status" value="1"/>
</dbReference>
<feature type="region of interest" description="Disordered" evidence="7">
    <location>
        <begin position="1"/>
        <end position="25"/>
    </location>
</feature>
<feature type="binding site" evidence="6">
    <location>
        <position position="83"/>
    </location>
    <ligand>
        <name>Zn(2+)</name>
        <dbReference type="ChEBI" id="CHEBI:29105"/>
    </ligand>
</feature>